<dbReference type="AlphaFoldDB" id="A0A7K1SBI7"/>
<proteinExistence type="predicted"/>
<organism evidence="2 3">
    <name type="scientific">Spirosoma arboris</name>
    <dbReference type="NCBI Taxonomy" id="2682092"/>
    <lineage>
        <taxon>Bacteria</taxon>
        <taxon>Pseudomonadati</taxon>
        <taxon>Bacteroidota</taxon>
        <taxon>Cytophagia</taxon>
        <taxon>Cytophagales</taxon>
        <taxon>Cytophagaceae</taxon>
        <taxon>Spirosoma</taxon>
    </lineage>
</organism>
<keyword evidence="1" id="KW-0732">Signal</keyword>
<accession>A0A7K1SBI7</accession>
<feature type="chain" id="PRO_5029665858" description="Carboxypeptidase regulatory-like domain-containing protein" evidence="1">
    <location>
        <begin position="27"/>
        <end position="255"/>
    </location>
</feature>
<name>A0A7K1SBI7_9BACT</name>
<evidence type="ECO:0008006" key="4">
    <source>
        <dbReference type="Google" id="ProtNLM"/>
    </source>
</evidence>
<feature type="signal peptide" evidence="1">
    <location>
        <begin position="1"/>
        <end position="26"/>
    </location>
</feature>
<comment type="caution">
    <text evidence="2">The sequence shown here is derived from an EMBL/GenBank/DDBJ whole genome shotgun (WGS) entry which is preliminary data.</text>
</comment>
<dbReference type="EMBL" id="WPIN01000004">
    <property type="protein sequence ID" value="MVM31135.1"/>
    <property type="molecule type" value="Genomic_DNA"/>
</dbReference>
<evidence type="ECO:0000313" key="2">
    <source>
        <dbReference type="EMBL" id="MVM31135.1"/>
    </source>
</evidence>
<evidence type="ECO:0000256" key="1">
    <source>
        <dbReference type="SAM" id="SignalP"/>
    </source>
</evidence>
<dbReference type="Gene3D" id="2.60.40.1120">
    <property type="entry name" value="Carboxypeptidase-like, regulatory domain"/>
    <property type="match status" value="1"/>
</dbReference>
<sequence>MDSTLAFVMKKHLILFTALFSLLVLACKPDAGSRDISPQKGYVSGTVTDTKGKPIEGAFVFISSTGPYSSGASAHTDNKGHYRIKMDYGAYRIYATFDKQYAGKTYEIQLKPGNADSFSVDDSPIIDFSWVLSGSKPVPLQGYFGGYIGLYQGETNIPKNEVEFTFTASELIDGSVPGGPIVLKPANASVQYLEDLPLGKYSVKAVHKPSGGTARLLALKNKDTGEISASNGAISMEFNPESGGFYRANIEFFER</sequence>
<dbReference type="Proteomes" id="UP000436006">
    <property type="component" value="Unassembled WGS sequence"/>
</dbReference>
<keyword evidence="3" id="KW-1185">Reference proteome</keyword>
<gene>
    <name evidence="2" type="ORF">GO755_13925</name>
</gene>
<dbReference type="SUPFAM" id="SSF49464">
    <property type="entry name" value="Carboxypeptidase regulatory domain-like"/>
    <property type="match status" value="1"/>
</dbReference>
<reference evidence="2 3" key="1">
    <citation type="submission" date="2019-12" db="EMBL/GenBank/DDBJ databases">
        <title>Spirosoma sp. HMF4905 genome sequencing and assembly.</title>
        <authorList>
            <person name="Kang H."/>
            <person name="Cha I."/>
            <person name="Kim H."/>
            <person name="Joh K."/>
        </authorList>
    </citation>
    <scope>NUCLEOTIDE SEQUENCE [LARGE SCALE GENOMIC DNA]</scope>
    <source>
        <strain evidence="2 3">HMF4905</strain>
    </source>
</reference>
<dbReference type="Pfam" id="PF13620">
    <property type="entry name" value="CarboxypepD_reg"/>
    <property type="match status" value="1"/>
</dbReference>
<evidence type="ECO:0000313" key="3">
    <source>
        <dbReference type="Proteomes" id="UP000436006"/>
    </source>
</evidence>
<protein>
    <recommendedName>
        <fullName evidence="4">Carboxypeptidase regulatory-like domain-containing protein</fullName>
    </recommendedName>
</protein>
<dbReference type="InterPro" id="IPR008969">
    <property type="entry name" value="CarboxyPept-like_regulatory"/>
</dbReference>